<dbReference type="RefSeq" id="WP_143914829.1">
    <property type="nucleotide sequence ID" value="NZ_VLNT01000026.1"/>
</dbReference>
<dbReference type="EMBL" id="VLNT01000026">
    <property type="protein sequence ID" value="TSD54383.1"/>
    <property type="molecule type" value="Genomic_DNA"/>
</dbReference>
<feature type="transmembrane region" description="Helical" evidence="5">
    <location>
        <begin position="73"/>
        <end position="95"/>
    </location>
</feature>
<evidence type="ECO:0000313" key="6">
    <source>
        <dbReference type="EMBL" id="TSD54383.1"/>
    </source>
</evidence>
<proteinExistence type="predicted"/>
<keyword evidence="2 5" id="KW-0812">Transmembrane</keyword>
<keyword evidence="3 5" id="KW-1133">Transmembrane helix</keyword>
<evidence type="ECO:0000256" key="1">
    <source>
        <dbReference type="ARBA" id="ARBA00004141"/>
    </source>
</evidence>
<dbReference type="OrthoDB" id="3747410at2"/>
<protein>
    <submittedName>
        <fullName evidence="6">DUF4870 domain-containing protein</fullName>
    </submittedName>
</protein>
<dbReference type="Pfam" id="PF09685">
    <property type="entry name" value="MamF_MmsF"/>
    <property type="match status" value="1"/>
</dbReference>
<evidence type="ECO:0000256" key="2">
    <source>
        <dbReference type="ARBA" id="ARBA00022692"/>
    </source>
</evidence>
<accession>A0A554RJU2</accession>
<dbReference type="Proteomes" id="UP000316988">
    <property type="component" value="Unassembled WGS sequence"/>
</dbReference>
<reference evidence="6 7" key="1">
    <citation type="submission" date="2019-07" db="EMBL/GenBank/DDBJ databases">
        <authorList>
            <person name="Zhao L.H."/>
        </authorList>
    </citation>
    <scope>NUCLEOTIDE SEQUENCE [LARGE SCALE GENOMIC DNA]</scope>
    <source>
        <strain evidence="6 7">Co35</strain>
    </source>
</reference>
<name>A0A554RJU2_9ACTN</name>
<evidence type="ECO:0000256" key="4">
    <source>
        <dbReference type="ARBA" id="ARBA00023136"/>
    </source>
</evidence>
<keyword evidence="4 5" id="KW-0472">Membrane</keyword>
<feature type="transmembrane region" description="Helical" evidence="5">
    <location>
        <begin position="25"/>
        <end position="52"/>
    </location>
</feature>
<keyword evidence="7" id="KW-1185">Reference proteome</keyword>
<organism evidence="6 7">
    <name type="scientific">Aeromicrobium piscarium</name>
    <dbReference type="NCBI Taxonomy" id="2590901"/>
    <lineage>
        <taxon>Bacteria</taxon>
        <taxon>Bacillati</taxon>
        <taxon>Actinomycetota</taxon>
        <taxon>Actinomycetes</taxon>
        <taxon>Propionibacteriales</taxon>
        <taxon>Nocardioidaceae</taxon>
        <taxon>Aeromicrobium</taxon>
    </lineage>
</organism>
<comment type="caution">
    <text evidence="6">The sequence shown here is derived from an EMBL/GenBank/DDBJ whole genome shotgun (WGS) entry which is preliminary data.</text>
</comment>
<evidence type="ECO:0000313" key="7">
    <source>
        <dbReference type="Proteomes" id="UP000316988"/>
    </source>
</evidence>
<evidence type="ECO:0000256" key="5">
    <source>
        <dbReference type="SAM" id="Phobius"/>
    </source>
</evidence>
<comment type="subcellular location">
    <subcellularLocation>
        <location evidence="1">Membrane</location>
        <topology evidence="1">Multi-pass membrane protein</topology>
    </subcellularLocation>
</comment>
<evidence type="ECO:0000256" key="3">
    <source>
        <dbReference type="ARBA" id="ARBA00022989"/>
    </source>
</evidence>
<feature type="transmembrane region" description="Helical" evidence="5">
    <location>
        <begin position="101"/>
        <end position="128"/>
    </location>
</feature>
<dbReference type="AlphaFoldDB" id="A0A554RJU2"/>
<dbReference type="InterPro" id="IPR019109">
    <property type="entry name" value="MamF_MmsF"/>
</dbReference>
<sequence length="145" mass="15867">MTQPPYPPPSGSPEPPYRAEPPTGALPWGLGLFVFFPIPFVGSVIAGIAMVISSTSQIKYGGLARENANRAANWGLTYLLATFVLVGAHFGILFVQREIEGFFPFGLIILTWLAVTVLHIVFTIIGLVRASRRQPVRINGIPFFR</sequence>
<gene>
    <name evidence="6" type="ORF">FNM00_17520</name>
</gene>